<protein>
    <submittedName>
        <fullName evidence="3">Uncharacterized protein</fullName>
    </submittedName>
</protein>
<evidence type="ECO:0000256" key="2">
    <source>
        <dbReference type="SAM" id="SignalP"/>
    </source>
</evidence>
<evidence type="ECO:0000256" key="1">
    <source>
        <dbReference type="SAM" id="MobiDB-lite"/>
    </source>
</evidence>
<proteinExistence type="predicted"/>
<name>A0A2Z3GGT7_9BACT</name>
<keyword evidence="4" id="KW-1185">Reference proteome</keyword>
<evidence type="ECO:0000313" key="3">
    <source>
        <dbReference type="EMBL" id="AWM33069.1"/>
    </source>
</evidence>
<gene>
    <name evidence="3" type="ORF">DDQ68_09955</name>
</gene>
<feature type="region of interest" description="Disordered" evidence="1">
    <location>
        <begin position="74"/>
        <end position="98"/>
    </location>
</feature>
<dbReference type="AlphaFoldDB" id="A0A2Z3GGT7"/>
<evidence type="ECO:0000313" key="4">
    <source>
        <dbReference type="Proteomes" id="UP000245999"/>
    </source>
</evidence>
<feature type="chain" id="PRO_5016306308" evidence="2">
    <location>
        <begin position="21"/>
        <end position="98"/>
    </location>
</feature>
<dbReference type="EMBL" id="CP029145">
    <property type="protein sequence ID" value="AWM33069.1"/>
    <property type="molecule type" value="Genomic_DNA"/>
</dbReference>
<dbReference type="Proteomes" id="UP000245999">
    <property type="component" value="Chromosome"/>
</dbReference>
<keyword evidence="2" id="KW-0732">Signal</keyword>
<accession>A0A2Z3GGT7</accession>
<dbReference type="KEGG" id="hnv:DDQ68_09955"/>
<sequence length="98" mass="10218">MRNFLLLLGTLGFAGPIARAQTTAAPAAAAAPVPLLAAQRTAALDLLTAMQTEQQLYSSRSRVRGLPPPVVAQLARGSRNGGRGQTPHPTAFSQITSR</sequence>
<feature type="signal peptide" evidence="2">
    <location>
        <begin position="1"/>
        <end position="20"/>
    </location>
</feature>
<dbReference type="RefSeq" id="WP_109656156.1">
    <property type="nucleotide sequence ID" value="NZ_CP029145.1"/>
</dbReference>
<organism evidence="3 4">
    <name type="scientific">Hymenobacter nivis</name>
    <dbReference type="NCBI Taxonomy" id="1850093"/>
    <lineage>
        <taxon>Bacteria</taxon>
        <taxon>Pseudomonadati</taxon>
        <taxon>Bacteroidota</taxon>
        <taxon>Cytophagia</taxon>
        <taxon>Cytophagales</taxon>
        <taxon>Hymenobacteraceae</taxon>
        <taxon>Hymenobacter</taxon>
    </lineage>
</organism>
<feature type="compositionally biased region" description="Polar residues" evidence="1">
    <location>
        <begin position="87"/>
        <end position="98"/>
    </location>
</feature>
<reference evidence="4" key="1">
    <citation type="submission" date="2018-04" db="EMBL/GenBank/DDBJ databases">
        <title>Complete genome of Antarctic heterotrophic bacterium Hymenobacter nivis.</title>
        <authorList>
            <person name="Terashima M."/>
        </authorList>
    </citation>
    <scope>NUCLEOTIDE SEQUENCE [LARGE SCALE GENOMIC DNA]</scope>
    <source>
        <strain evidence="4">NBRC 111535</strain>
    </source>
</reference>